<gene>
    <name evidence="3" type="ORF">BJX67DRAFT_381070</name>
</gene>
<sequence>MVKSIGSNFQLFTRLFSVPFHRPDTSEEVTKLQYRTLLLELLKHIPIQPQAQQRPCSDLTDAIYSRLGPVTSDQSLARAGSKIGTLVAIYFYPLHRDHCQFLIELYAAAYLVLDDLGPAMVSEISQFRMRLLQQAENQPGVFGLLVMLFEDFDREYSTPCANKLFTSVVNTLSILEVECDSSAAFKGPASPLFPKYFRNMTGSSEAFVYFLRPKDIFSMARMKLLLQGVPELLDITDGINDLLSFYKESVVGDERDTYVYQKSRVDGVSVRQTLQSLSREIIRRYALIQRIFKDDPVLQELGSRYVEGQIEFYFACERYRLSELGWST</sequence>
<keyword evidence="4" id="KW-1185">Reference proteome</keyword>
<reference evidence="3 4" key="1">
    <citation type="submission" date="2024-07" db="EMBL/GenBank/DDBJ databases">
        <title>Section-level genome sequencing and comparative genomics of Aspergillus sections Usti and Cavernicolus.</title>
        <authorList>
            <consortium name="Lawrence Berkeley National Laboratory"/>
            <person name="Nybo J.L."/>
            <person name="Vesth T.C."/>
            <person name="Theobald S."/>
            <person name="Frisvad J.C."/>
            <person name="Larsen T.O."/>
            <person name="Kjaerboelling I."/>
            <person name="Rothschild-Mancinelli K."/>
            <person name="Lyhne E.K."/>
            <person name="Kogle M.E."/>
            <person name="Barry K."/>
            <person name="Clum A."/>
            <person name="Na H."/>
            <person name="Ledsgaard L."/>
            <person name="Lin J."/>
            <person name="Lipzen A."/>
            <person name="Kuo A."/>
            <person name="Riley R."/>
            <person name="Mondo S."/>
            <person name="Labutti K."/>
            <person name="Haridas S."/>
            <person name="Pangalinan J."/>
            <person name="Salamov A.A."/>
            <person name="Simmons B.A."/>
            <person name="Magnuson J.K."/>
            <person name="Chen J."/>
            <person name="Drula E."/>
            <person name="Henrissat B."/>
            <person name="Wiebenga A."/>
            <person name="Lubbers R.J."/>
            <person name="Gomes A.C."/>
            <person name="Macurrencykelacurrency M.R."/>
            <person name="Stajich J."/>
            <person name="Grigoriev I.V."/>
            <person name="Mortensen U.H."/>
            <person name="De Vries R.P."/>
            <person name="Baker S.E."/>
            <person name="Andersen M.R."/>
        </authorList>
    </citation>
    <scope>NUCLEOTIDE SEQUENCE [LARGE SCALE GENOMIC DNA]</scope>
    <source>
        <strain evidence="3 4">CBS 449.75</strain>
    </source>
</reference>
<comment type="caution">
    <text evidence="3">The sequence shown here is derived from an EMBL/GenBank/DDBJ whole genome shotgun (WGS) entry which is preliminary data.</text>
</comment>
<evidence type="ECO:0000313" key="4">
    <source>
        <dbReference type="Proteomes" id="UP001610432"/>
    </source>
</evidence>
<accession>A0ABR4LVG4</accession>
<dbReference type="EMBL" id="JBFXLQ010000019">
    <property type="protein sequence ID" value="KAL2867358.1"/>
    <property type="molecule type" value="Genomic_DNA"/>
</dbReference>
<keyword evidence="2" id="KW-0456">Lyase</keyword>
<dbReference type="RefSeq" id="XP_070886337.1">
    <property type="nucleotide sequence ID" value="XM_071032939.1"/>
</dbReference>
<proteinExistence type="inferred from homology"/>
<name>A0ABR4LVG4_9EURO</name>
<evidence type="ECO:0000256" key="2">
    <source>
        <dbReference type="ARBA" id="ARBA00023239"/>
    </source>
</evidence>
<evidence type="ECO:0000256" key="1">
    <source>
        <dbReference type="ARBA" id="ARBA00007946"/>
    </source>
</evidence>
<dbReference type="InterPro" id="IPR008949">
    <property type="entry name" value="Isoprenoid_synthase_dom_sf"/>
</dbReference>
<dbReference type="GeneID" id="98148011"/>
<comment type="similarity">
    <text evidence="1">Belongs to the trichodiene synthase family.</text>
</comment>
<dbReference type="Pfam" id="PF06330">
    <property type="entry name" value="TRI5"/>
    <property type="match status" value="1"/>
</dbReference>
<dbReference type="Gene3D" id="1.10.600.10">
    <property type="entry name" value="Farnesyl Diphosphate Synthase"/>
    <property type="match status" value="1"/>
</dbReference>
<dbReference type="InterPro" id="IPR024652">
    <property type="entry name" value="Trichodiene_synth"/>
</dbReference>
<protein>
    <submittedName>
        <fullName evidence="3">Isoprenoid synthase domain-containing protein</fullName>
    </submittedName>
</protein>
<evidence type="ECO:0000313" key="3">
    <source>
        <dbReference type="EMBL" id="KAL2867358.1"/>
    </source>
</evidence>
<dbReference type="Proteomes" id="UP001610432">
    <property type="component" value="Unassembled WGS sequence"/>
</dbReference>
<dbReference type="SUPFAM" id="SSF48576">
    <property type="entry name" value="Terpenoid synthases"/>
    <property type="match status" value="1"/>
</dbReference>
<organism evidence="3 4">
    <name type="scientific">Aspergillus lucknowensis</name>
    <dbReference type="NCBI Taxonomy" id="176173"/>
    <lineage>
        <taxon>Eukaryota</taxon>
        <taxon>Fungi</taxon>
        <taxon>Dikarya</taxon>
        <taxon>Ascomycota</taxon>
        <taxon>Pezizomycotina</taxon>
        <taxon>Eurotiomycetes</taxon>
        <taxon>Eurotiomycetidae</taxon>
        <taxon>Eurotiales</taxon>
        <taxon>Aspergillaceae</taxon>
        <taxon>Aspergillus</taxon>
        <taxon>Aspergillus subgen. Nidulantes</taxon>
    </lineage>
</organism>